<reference evidence="1 2" key="1">
    <citation type="submission" date="2019-06" db="EMBL/GenBank/DDBJ databases">
        <title>Amycolatopsis alkalitolerans sp. nov., isolated from Gastrodia elata Blume.</title>
        <authorList>
            <person name="Narsing Rao M.P."/>
            <person name="Li W.J."/>
        </authorList>
    </citation>
    <scope>NUCLEOTIDE SEQUENCE [LARGE SCALE GENOMIC DNA]</scope>
    <source>
        <strain evidence="1 2">SYSUP0005</strain>
    </source>
</reference>
<evidence type="ECO:0000313" key="1">
    <source>
        <dbReference type="EMBL" id="TNC28673.1"/>
    </source>
</evidence>
<comment type="caution">
    <text evidence="1">The sequence shown here is derived from an EMBL/GenBank/DDBJ whole genome shotgun (WGS) entry which is preliminary data.</text>
</comment>
<protein>
    <submittedName>
        <fullName evidence="1">Uncharacterized protein</fullName>
    </submittedName>
</protein>
<dbReference type="OrthoDB" id="3615020at2"/>
<accession>A0A5C4M729</accession>
<dbReference type="RefSeq" id="WP_139095448.1">
    <property type="nucleotide sequence ID" value="NZ_VDFW01000003.1"/>
</dbReference>
<gene>
    <name evidence="1" type="ORF">FG385_05330</name>
</gene>
<evidence type="ECO:0000313" key="2">
    <source>
        <dbReference type="Proteomes" id="UP000305546"/>
    </source>
</evidence>
<sequence length="174" mass="19323">MGDPFNGAVSWDNLGDDRIGVCHPGYVGLFRVHVDGLLKLARRRLAEHERGELGRLDPRLDSVLWMRRLGENIPAAAELDVLQPAANRFQAVLDLLPSVGGVLVLHGWQDRYLVGTVALDVKVAIEAWLRAWSLGELVDGRPCPDAAALRVWQRQCRWLGEQIVDPLQPEPEAA</sequence>
<dbReference type="EMBL" id="VDFW01000003">
    <property type="protein sequence ID" value="TNC28673.1"/>
    <property type="molecule type" value="Genomic_DNA"/>
</dbReference>
<dbReference type="AlphaFoldDB" id="A0A5C4M729"/>
<organism evidence="1 2">
    <name type="scientific">Amycolatopsis alkalitolerans</name>
    <dbReference type="NCBI Taxonomy" id="2547244"/>
    <lineage>
        <taxon>Bacteria</taxon>
        <taxon>Bacillati</taxon>
        <taxon>Actinomycetota</taxon>
        <taxon>Actinomycetes</taxon>
        <taxon>Pseudonocardiales</taxon>
        <taxon>Pseudonocardiaceae</taxon>
        <taxon>Amycolatopsis</taxon>
    </lineage>
</organism>
<proteinExistence type="predicted"/>
<dbReference type="Proteomes" id="UP000305546">
    <property type="component" value="Unassembled WGS sequence"/>
</dbReference>
<keyword evidence="2" id="KW-1185">Reference proteome</keyword>
<name>A0A5C4M729_9PSEU</name>